<sequence>MSATIAQIDLDKLRNIVQKFDAYSFTAALVASEYGHGEAAPDEVVAQFEELLQRHAPVLGIQALAAPISGAATVWRAV</sequence>
<protein>
    <submittedName>
        <fullName evidence="1">Uncharacterized protein</fullName>
    </submittedName>
</protein>
<evidence type="ECO:0000313" key="2">
    <source>
        <dbReference type="Proteomes" id="UP001525968"/>
    </source>
</evidence>
<dbReference type="RefSeq" id="WP_261500527.1">
    <property type="nucleotide sequence ID" value="NZ_JAODYH010000005.1"/>
</dbReference>
<keyword evidence="2" id="KW-1185">Reference proteome</keyword>
<proteinExistence type="predicted"/>
<comment type="caution">
    <text evidence="1">The sequence shown here is derived from an EMBL/GenBank/DDBJ whole genome shotgun (WGS) entry which is preliminary data.</text>
</comment>
<dbReference type="Proteomes" id="UP001525968">
    <property type="component" value="Unassembled WGS sequence"/>
</dbReference>
<accession>A0ABT2PLD9</accession>
<organism evidence="1 2">
    <name type="scientific">Acidovorax bellezanensis</name>
    <dbReference type="NCBI Taxonomy" id="2976702"/>
    <lineage>
        <taxon>Bacteria</taxon>
        <taxon>Pseudomonadati</taxon>
        <taxon>Pseudomonadota</taxon>
        <taxon>Betaproteobacteria</taxon>
        <taxon>Burkholderiales</taxon>
        <taxon>Comamonadaceae</taxon>
        <taxon>Acidovorax</taxon>
    </lineage>
</organism>
<gene>
    <name evidence="1" type="ORF">N0K08_11665</name>
</gene>
<dbReference type="EMBL" id="JAODYH010000005">
    <property type="protein sequence ID" value="MCT9811296.1"/>
    <property type="molecule type" value="Genomic_DNA"/>
</dbReference>
<reference evidence="1 2" key="1">
    <citation type="submission" date="2022-09" db="EMBL/GenBank/DDBJ databases">
        <title>Draft genome of isolate Be4.</title>
        <authorList>
            <person name="Sanchez-Castro I."/>
            <person name="Martinez-Rodriguez P."/>
            <person name="Descostes M."/>
            <person name="Merroun M."/>
        </authorList>
    </citation>
    <scope>NUCLEOTIDE SEQUENCE [LARGE SCALE GENOMIC DNA]</scope>
    <source>
        <strain evidence="1 2">Be4</strain>
    </source>
</reference>
<evidence type="ECO:0000313" key="1">
    <source>
        <dbReference type="EMBL" id="MCT9811296.1"/>
    </source>
</evidence>
<name>A0ABT2PLD9_9BURK</name>